<dbReference type="Gene3D" id="2.60.40.10">
    <property type="entry name" value="Immunoglobulins"/>
    <property type="match status" value="1"/>
</dbReference>
<evidence type="ECO:0000259" key="2">
    <source>
        <dbReference type="Pfam" id="PF06580"/>
    </source>
</evidence>
<proteinExistence type="predicted"/>
<dbReference type="PANTHER" id="PTHR34220">
    <property type="entry name" value="SENSOR HISTIDINE KINASE YPDA"/>
    <property type="match status" value="1"/>
</dbReference>
<dbReference type="AlphaFoldDB" id="A0A1G6S1T9"/>
<dbReference type="SUPFAM" id="SSF50998">
    <property type="entry name" value="Quinoprotein alcohol dehydrogenase-like"/>
    <property type="match status" value="1"/>
</dbReference>
<dbReference type="STRING" id="1285928.SAMN04487894_10627"/>
<dbReference type="Gene3D" id="3.30.565.10">
    <property type="entry name" value="Histidine kinase-like ATPase, C-terminal domain"/>
    <property type="match status" value="1"/>
</dbReference>
<keyword evidence="1" id="KW-0812">Transmembrane</keyword>
<dbReference type="PANTHER" id="PTHR34220:SF7">
    <property type="entry name" value="SENSOR HISTIDINE KINASE YPDA"/>
    <property type="match status" value="1"/>
</dbReference>
<dbReference type="OrthoDB" id="9809670at2"/>
<keyword evidence="1" id="KW-0472">Membrane</keyword>
<keyword evidence="4" id="KW-1185">Reference proteome</keyword>
<dbReference type="InterPro" id="IPR050640">
    <property type="entry name" value="Bact_2-comp_sensor_kinase"/>
</dbReference>
<reference evidence="4" key="1">
    <citation type="submission" date="2016-10" db="EMBL/GenBank/DDBJ databases">
        <authorList>
            <person name="Varghese N."/>
            <person name="Submissions S."/>
        </authorList>
    </citation>
    <scope>NUCLEOTIDE SEQUENCE [LARGE SCALE GENOMIC DNA]</scope>
    <source>
        <strain evidence="4">DSM 25811 / CCM 8410 / LMG 26954 / E90</strain>
    </source>
</reference>
<name>A0A1G6S1T9_NIADE</name>
<keyword evidence="3" id="KW-0808">Transferase</keyword>
<dbReference type="InterPro" id="IPR011047">
    <property type="entry name" value="Quinoprotein_ADH-like_sf"/>
</dbReference>
<dbReference type="RefSeq" id="WP_090390360.1">
    <property type="nucleotide sequence ID" value="NZ_FMZO01000006.1"/>
</dbReference>
<dbReference type="SUPFAM" id="SSF55874">
    <property type="entry name" value="ATPase domain of HSP90 chaperone/DNA topoisomerase II/histidine kinase"/>
    <property type="match status" value="1"/>
</dbReference>
<sequence>MDFVQHQLHDLGTLSLPEYSLGFPLLYNGSLRENRALKKSFSDFIAARTGRRRPLTPEYFRNYFTNTDFNTQYIFSYGRGLYEHLVVDSSHILPATIVFEAKDKLNATKVNPAYPYLTVLTANKPLRVFPYIKKYPHIYDHDNARNIFALGQDDAGRIWAGNYQSQLSIINPAKPEQPVVALKKQPYPFMNASLNHNGKMYFVGEYINGGLLQYDQQGNMRKLHPALSTTGYYLYLAPRNGNLYFASAAPGYPVFYCAAGELQKAFIHWKRLDSTVGINPPLGIRSITEDTLGRLWMGHPYKGFAVYDPAVQKGATYHTSNDETPIGFVSSLTDKKGTVWMGSDDHGLWYYNDYNKPATPQNIHQVSHPLLNTVKRITAMAIYKNWLVLGCYNRICLLNLDSFYQKKKTVLRYLNPQETAFTSFTEQNTMLVSKTDGSLWFSTSDMLYQWDISTWLQLPQYKVSLSGFLAHDSTRIALNPSKALQLNAGLSSFDLLFEYLSPDGLPRYTRTAMVRQGDRPVYSEPGMQSRFSYQNLNSGTYTFYAEVFEQDGSTSTYRYRFSIHQYIWQQSWFWVIISFLFLAPFLLWLNALRKKALQAKEISHLNVVSLSSQFRPHFILNALNAIGADLKDKPGAESLISRLGESINLIFNYTLQKKVYHPLKNEWTLVENVIQIHRIIYLPDLEVTYINKELLETYKAFDLPLGILEINVENALLHGLRNKQAPPYNLLLEINADANNLYFTITDNGIGMQRSMAISSYKKHGSGTRNINSILEILNRFNRDKIEIHYESDAAVGGTTVRIRIPLKYQYKY</sequence>
<protein>
    <submittedName>
        <fullName evidence="3">Histidine kinase</fullName>
    </submittedName>
</protein>
<evidence type="ECO:0000313" key="3">
    <source>
        <dbReference type="EMBL" id="SDD10137.1"/>
    </source>
</evidence>
<dbReference type="InterPro" id="IPR010559">
    <property type="entry name" value="Sig_transdc_His_kin_internal"/>
</dbReference>
<organism evidence="3 4">
    <name type="scientific">Niabella drilacis (strain DSM 25811 / CCM 8410 / CCUG 62505 / LMG 26954 / E90)</name>
    <dbReference type="NCBI Taxonomy" id="1285928"/>
    <lineage>
        <taxon>Bacteria</taxon>
        <taxon>Pseudomonadati</taxon>
        <taxon>Bacteroidota</taxon>
        <taxon>Chitinophagia</taxon>
        <taxon>Chitinophagales</taxon>
        <taxon>Chitinophagaceae</taxon>
        <taxon>Niabella</taxon>
    </lineage>
</organism>
<evidence type="ECO:0000256" key="1">
    <source>
        <dbReference type="SAM" id="Phobius"/>
    </source>
</evidence>
<feature type="transmembrane region" description="Helical" evidence="1">
    <location>
        <begin position="572"/>
        <end position="592"/>
    </location>
</feature>
<dbReference type="Pfam" id="PF06580">
    <property type="entry name" value="His_kinase"/>
    <property type="match status" value="1"/>
</dbReference>
<gene>
    <name evidence="3" type="ORF">SAMN04487894_10627</name>
</gene>
<dbReference type="InterPro" id="IPR036890">
    <property type="entry name" value="HATPase_C_sf"/>
</dbReference>
<feature type="domain" description="Signal transduction histidine kinase internal region" evidence="2">
    <location>
        <begin position="609"/>
        <end position="680"/>
    </location>
</feature>
<evidence type="ECO:0000313" key="4">
    <source>
        <dbReference type="Proteomes" id="UP000198757"/>
    </source>
</evidence>
<dbReference type="InterPro" id="IPR015943">
    <property type="entry name" value="WD40/YVTN_repeat-like_dom_sf"/>
</dbReference>
<keyword evidence="1" id="KW-1133">Transmembrane helix</keyword>
<dbReference type="Gene3D" id="2.130.10.10">
    <property type="entry name" value="YVTN repeat-like/Quinoprotein amine dehydrogenase"/>
    <property type="match status" value="1"/>
</dbReference>
<dbReference type="GO" id="GO:0000155">
    <property type="term" value="F:phosphorelay sensor kinase activity"/>
    <property type="evidence" value="ECO:0007669"/>
    <property type="project" value="InterPro"/>
</dbReference>
<dbReference type="GO" id="GO:0016020">
    <property type="term" value="C:membrane"/>
    <property type="evidence" value="ECO:0007669"/>
    <property type="project" value="InterPro"/>
</dbReference>
<dbReference type="InterPro" id="IPR013783">
    <property type="entry name" value="Ig-like_fold"/>
</dbReference>
<accession>A0A1G6S1T9</accession>
<dbReference type="EMBL" id="FMZO01000006">
    <property type="protein sequence ID" value="SDD10137.1"/>
    <property type="molecule type" value="Genomic_DNA"/>
</dbReference>
<keyword evidence="3" id="KW-0418">Kinase</keyword>
<dbReference type="Proteomes" id="UP000198757">
    <property type="component" value="Unassembled WGS sequence"/>
</dbReference>